<dbReference type="Pfam" id="PF00069">
    <property type="entry name" value="Pkinase"/>
    <property type="match status" value="1"/>
</dbReference>
<evidence type="ECO:0000256" key="10">
    <source>
        <dbReference type="PROSITE-ProRule" id="PRU10141"/>
    </source>
</evidence>
<comment type="similarity">
    <text evidence="1">Belongs to the protein kinase superfamily. STE Ser/Thr protein kinase family. MAP kinase kinase kinase subfamily.</text>
</comment>
<sequence>MERYLEENFGGVQAKNSEEEALDRWRRPALGSASLAVVNHKLRVAVHVSKAALQFIYDLSPRDNAQSGTSLFQPSQWKRGDHIGSGSFGHVHLGVNSENQELCAIKEVNLAYSCTKEQLEQLKQEIHVLSQLTHHNIIQYYGSNMSDDAISIYIEYAPNGSIQKFLSDNGGPLKEPMIRDYTAQILSGIAYLHQRKIVHRDIKGANILVGLDGVVKLADFGMAKHVSSFAGAHSMKGTVYWMAPEVILGPQSDKGYNGAVDIWSLGCTVIEMATARHPWHPLEPVQAMFRIAVKKDTPQIPDTLSDEGKSFLQLCFNHDPATRPTAIQLMDHPFVREFA</sequence>
<evidence type="ECO:0000256" key="3">
    <source>
        <dbReference type="ARBA" id="ARBA00022527"/>
    </source>
</evidence>
<evidence type="ECO:0000313" key="14">
    <source>
        <dbReference type="EMBL" id="TVT99869.1"/>
    </source>
</evidence>
<dbReference type="SMART" id="SM00220">
    <property type="entry name" value="S_TKc"/>
    <property type="match status" value="1"/>
</dbReference>
<dbReference type="PROSITE" id="PS00107">
    <property type="entry name" value="PROTEIN_KINASE_ATP"/>
    <property type="match status" value="1"/>
</dbReference>
<dbReference type="PANTHER" id="PTHR48016">
    <property type="entry name" value="MAP KINASE KINASE KINASE SSK2-RELATED-RELATED"/>
    <property type="match status" value="1"/>
</dbReference>
<dbReference type="InterPro" id="IPR000719">
    <property type="entry name" value="Prot_kinase_dom"/>
</dbReference>
<evidence type="ECO:0000256" key="8">
    <source>
        <dbReference type="ARBA" id="ARBA00047559"/>
    </source>
</evidence>
<protein>
    <recommendedName>
        <fullName evidence="2">mitogen-activated protein kinase kinase kinase</fullName>
        <ecNumber evidence="2">2.7.11.25</ecNumber>
    </recommendedName>
</protein>
<dbReference type="InterPro" id="IPR011009">
    <property type="entry name" value="Kinase-like_dom_sf"/>
</dbReference>
<dbReference type="GO" id="GO:0005524">
    <property type="term" value="F:ATP binding"/>
    <property type="evidence" value="ECO:0007669"/>
    <property type="project" value="UniProtKB-UniRule"/>
</dbReference>
<evidence type="ECO:0000256" key="11">
    <source>
        <dbReference type="RuleBase" id="RU000304"/>
    </source>
</evidence>
<dbReference type="AlphaFoldDB" id="A0A5J9SLJ6"/>
<dbReference type="PROSITE" id="PS00108">
    <property type="entry name" value="PROTEIN_KINASE_ST"/>
    <property type="match status" value="1"/>
</dbReference>
<feature type="coiled-coil region" evidence="12">
    <location>
        <begin position="105"/>
        <end position="132"/>
    </location>
</feature>
<comment type="catalytic activity">
    <reaction evidence="8">
        <text>L-threonyl-[protein] + ATP = O-phospho-L-threonyl-[protein] + ADP + H(+)</text>
        <dbReference type="Rhea" id="RHEA:46608"/>
        <dbReference type="Rhea" id="RHEA-COMP:11060"/>
        <dbReference type="Rhea" id="RHEA-COMP:11605"/>
        <dbReference type="ChEBI" id="CHEBI:15378"/>
        <dbReference type="ChEBI" id="CHEBI:30013"/>
        <dbReference type="ChEBI" id="CHEBI:30616"/>
        <dbReference type="ChEBI" id="CHEBI:61977"/>
        <dbReference type="ChEBI" id="CHEBI:456216"/>
        <dbReference type="EC" id="2.7.11.25"/>
    </reaction>
</comment>
<dbReference type="Gene3D" id="1.10.510.10">
    <property type="entry name" value="Transferase(Phosphotransferase) domain 1"/>
    <property type="match status" value="1"/>
</dbReference>
<evidence type="ECO:0000256" key="6">
    <source>
        <dbReference type="ARBA" id="ARBA00022777"/>
    </source>
</evidence>
<feature type="domain" description="Protein kinase" evidence="13">
    <location>
        <begin position="77"/>
        <end position="335"/>
    </location>
</feature>
<keyword evidence="6" id="KW-0418">Kinase</keyword>
<evidence type="ECO:0000256" key="4">
    <source>
        <dbReference type="ARBA" id="ARBA00022679"/>
    </source>
</evidence>
<dbReference type="Proteomes" id="UP000324897">
    <property type="component" value="Unassembled WGS sequence"/>
</dbReference>
<keyword evidence="15" id="KW-1185">Reference proteome</keyword>
<dbReference type="PANTHER" id="PTHR48016:SF8">
    <property type="entry name" value="MITOGEN-ACTIVATED PROTEIN KINASE KINASE KINASE 3"/>
    <property type="match status" value="1"/>
</dbReference>
<evidence type="ECO:0000256" key="5">
    <source>
        <dbReference type="ARBA" id="ARBA00022741"/>
    </source>
</evidence>
<evidence type="ECO:0000256" key="9">
    <source>
        <dbReference type="ARBA" id="ARBA00048329"/>
    </source>
</evidence>
<dbReference type="Gramene" id="TVT99869">
    <property type="protein sequence ID" value="TVT99869"/>
    <property type="gene ID" value="EJB05_54722"/>
</dbReference>
<proteinExistence type="inferred from homology"/>
<dbReference type="InterPro" id="IPR050538">
    <property type="entry name" value="MAP_kinase_kinase_kinase"/>
</dbReference>
<dbReference type="OrthoDB" id="266718at2759"/>
<reference evidence="14 15" key="1">
    <citation type="journal article" date="2019" name="Sci. Rep.">
        <title>A high-quality genome of Eragrostis curvula grass provides insights into Poaceae evolution and supports new strategies to enhance forage quality.</title>
        <authorList>
            <person name="Carballo J."/>
            <person name="Santos B.A.C.M."/>
            <person name="Zappacosta D."/>
            <person name="Garbus I."/>
            <person name="Selva J.P."/>
            <person name="Gallo C.A."/>
            <person name="Diaz A."/>
            <person name="Albertini E."/>
            <person name="Caccamo M."/>
            <person name="Echenique V."/>
        </authorList>
    </citation>
    <scope>NUCLEOTIDE SEQUENCE [LARGE SCALE GENOMIC DNA]</scope>
    <source>
        <strain evidence="15">cv. Victoria</strain>
        <tissue evidence="14">Leaf</tissue>
    </source>
</reference>
<keyword evidence="4" id="KW-0808">Transferase</keyword>
<dbReference type="GO" id="GO:0005737">
    <property type="term" value="C:cytoplasm"/>
    <property type="evidence" value="ECO:0007669"/>
    <property type="project" value="TreeGrafter"/>
</dbReference>
<dbReference type="SUPFAM" id="SSF56112">
    <property type="entry name" value="Protein kinase-like (PK-like)"/>
    <property type="match status" value="1"/>
</dbReference>
<keyword evidence="5 10" id="KW-0547">Nucleotide-binding</keyword>
<dbReference type="EC" id="2.7.11.25" evidence="2"/>
<organism evidence="14 15">
    <name type="scientific">Eragrostis curvula</name>
    <name type="common">weeping love grass</name>
    <dbReference type="NCBI Taxonomy" id="38414"/>
    <lineage>
        <taxon>Eukaryota</taxon>
        <taxon>Viridiplantae</taxon>
        <taxon>Streptophyta</taxon>
        <taxon>Embryophyta</taxon>
        <taxon>Tracheophyta</taxon>
        <taxon>Spermatophyta</taxon>
        <taxon>Magnoliopsida</taxon>
        <taxon>Liliopsida</taxon>
        <taxon>Poales</taxon>
        <taxon>Poaceae</taxon>
        <taxon>PACMAD clade</taxon>
        <taxon>Chloridoideae</taxon>
        <taxon>Eragrostideae</taxon>
        <taxon>Eragrostidinae</taxon>
        <taxon>Eragrostis</taxon>
    </lineage>
</organism>
<dbReference type="GO" id="GO:0004709">
    <property type="term" value="F:MAP kinase kinase kinase activity"/>
    <property type="evidence" value="ECO:0007669"/>
    <property type="project" value="UniProtKB-EC"/>
</dbReference>
<dbReference type="InterPro" id="IPR017441">
    <property type="entry name" value="Protein_kinase_ATP_BS"/>
</dbReference>
<evidence type="ECO:0000256" key="12">
    <source>
        <dbReference type="SAM" id="Coils"/>
    </source>
</evidence>
<dbReference type="InterPro" id="IPR001245">
    <property type="entry name" value="Ser-Thr/Tyr_kinase_cat_dom"/>
</dbReference>
<evidence type="ECO:0000259" key="13">
    <source>
        <dbReference type="PROSITE" id="PS50011"/>
    </source>
</evidence>
<dbReference type="PRINTS" id="PR00109">
    <property type="entry name" value="TYRKINASE"/>
</dbReference>
<evidence type="ECO:0000256" key="2">
    <source>
        <dbReference type="ARBA" id="ARBA00012406"/>
    </source>
</evidence>
<dbReference type="PROSITE" id="PS50011">
    <property type="entry name" value="PROTEIN_KINASE_DOM"/>
    <property type="match status" value="1"/>
</dbReference>
<keyword evidence="3 11" id="KW-0723">Serine/threonine-protein kinase</keyword>
<accession>A0A5J9SLJ6</accession>
<keyword evidence="7 10" id="KW-0067">ATP-binding</keyword>
<name>A0A5J9SLJ6_9POAL</name>
<gene>
    <name evidence="14" type="ORF">EJB05_54722</name>
</gene>
<feature type="binding site" evidence="10">
    <location>
        <position position="106"/>
    </location>
    <ligand>
        <name>ATP</name>
        <dbReference type="ChEBI" id="CHEBI:30616"/>
    </ligand>
</feature>
<comment type="caution">
    <text evidence="14">The sequence shown here is derived from an EMBL/GenBank/DDBJ whole genome shotgun (WGS) entry which is preliminary data.</text>
</comment>
<dbReference type="EMBL" id="RWGY01000665">
    <property type="protein sequence ID" value="TVT99869.1"/>
    <property type="molecule type" value="Genomic_DNA"/>
</dbReference>
<evidence type="ECO:0000256" key="7">
    <source>
        <dbReference type="ARBA" id="ARBA00022840"/>
    </source>
</evidence>
<dbReference type="InterPro" id="IPR008271">
    <property type="entry name" value="Ser/Thr_kinase_AS"/>
</dbReference>
<evidence type="ECO:0000313" key="15">
    <source>
        <dbReference type="Proteomes" id="UP000324897"/>
    </source>
</evidence>
<comment type="catalytic activity">
    <reaction evidence="9">
        <text>L-seryl-[protein] + ATP = O-phospho-L-seryl-[protein] + ADP + H(+)</text>
        <dbReference type="Rhea" id="RHEA:17989"/>
        <dbReference type="Rhea" id="RHEA-COMP:9863"/>
        <dbReference type="Rhea" id="RHEA-COMP:11604"/>
        <dbReference type="ChEBI" id="CHEBI:15378"/>
        <dbReference type="ChEBI" id="CHEBI:29999"/>
        <dbReference type="ChEBI" id="CHEBI:30616"/>
        <dbReference type="ChEBI" id="CHEBI:83421"/>
        <dbReference type="ChEBI" id="CHEBI:456216"/>
        <dbReference type="EC" id="2.7.11.25"/>
    </reaction>
</comment>
<keyword evidence="12" id="KW-0175">Coiled coil</keyword>
<evidence type="ECO:0000256" key="1">
    <source>
        <dbReference type="ARBA" id="ARBA00006529"/>
    </source>
</evidence>